<proteinExistence type="predicted"/>
<dbReference type="EMBL" id="BAAAQX010000002">
    <property type="protein sequence ID" value="GAA2205792.1"/>
    <property type="molecule type" value="Genomic_DNA"/>
</dbReference>
<evidence type="ECO:0000313" key="2">
    <source>
        <dbReference type="EMBL" id="GAA2205792.1"/>
    </source>
</evidence>
<evidence type="ECO:0000256" key="1">
    <source>
        <dbReference type="SAM" id="MobiDB-lite"/>
    </source>
</evidence>
<keyword evidence="3" id="KW-1185">Reference proteome</keyword>
<feature type="region of interest" description="Disordered" evidence="1">
    <location>
        <begin position="1"/>
        <end position="39"/>
    </location>
</feature>
<organism evidence="2 3">
    <name type="scientific">Nonomuraea monospora</name>
    <dbReference type="NCBI Taxonomy" id="568818"/>
    <lineage>
        <taxon>Bacteria</taxon>
        <taxon>Bacillati</taxon>
        <taxon>Actinomycetota</taxon>
        <taxon>Actinomycetes</taxon>
        <taxon>Streptosporangiales</taxon>
        <taxon>Streptosporangiaceae</taxon>
        <taxon>Nonomuraea</taxon>
    </lineage>
</organism>
<comment type="caution">
    <text evidence="2">The sequence shown here is derived from an EMBL/GenBank/DDBJ whole genome shotgun (WGS) entry which is preliminary data.</text>
</comment>
<protein>
    <submittedName>
        <fullName evidence="2">Uncharacterized protein</fullName>
    </submittedName>
</protein>
<reference evidence="2 3" key="1">
    <citation type="journal article" date="2019" name="Int. J. Syst. Evol. Microbiol.">
        <title>The Global Catalogue of Microorganisms (GCM) 10K type strain sequencing project: providing services to taxonomists for standard genome sequencing and annotation.</title>
        <authorList>
            <consortium name="The Broad Institute Genomics Platform"/>
            <consortium name="The Broad Institute Genome Sequencing Center for Infectious Disease"/>
            <person name="Wu L."/>
            <person name="Ma J."/>
        </authorList>
    </citation>
    <scope>NUCLEOTIDE SEQUENCE [LARGE SCALE GENOMIC DNA]</scope>
    <source>
        <strain evidence="2 3">JCM 16114</strain>
    </source>
</reference>
<accession>A0ABN3C9A4</accession>
<feature type="compositionally biased region" description="Low complexity" evidence="1">
    <location>
        <begin position="1"/>
        <end position="12"/>
    </location>
</feature>
<evidence type="ECO:0000313" key="3">
    <source>
        <dbReference type="Proteomes" id="UP001499843"/>
    </source>
</evidence>
<dbReference type="Proteomes" id="UP001499843">
    <property type="component" value="Unassembled WGS sequence"/>
</dbReference>
<name>A0ABN3C9A4_9ACTN</name>
<gene>
    <name evidence="2" type="ORF">GCM10009850_012500</name>
</gene>
<sequence>MGESGSPSEGEGVAAFHGGTASIHGGDSGPSARPIGWADGNRSVPELVAVCVLADAESAFDLAESGVS</sequence>